<accession>A0A7U4E8F9</accession>
<reference evidence="1 2" key="2">
    <citation type="journal article" date="2012" name="Stand. Genomic Sci.">
        <title>Complete genome sequence of the aquatic bacterium Runella slithyformis type strain (LSU 4(T)).</title>
        <authorList>
            <person name="Copeland A."/>
            <person name="Zhang X."/>
            <person name="Misra M."/>
            <person name="Lapidus A."/>
            <person name="Nolan M."/>
            <person name="Lucas S."/>
            <person name="Deshpande S."/>
            <person name="Cheng J.F."/>
            <person name="Tapia R."/>
            <person name="Goodwin L.A."/>
            <person name="Pitluck S."/>
            <person name="Liolios K."/>
            <person name="Pagani I."/>
            <person name="Ivanova N."/>
            <person name="Mikhailova N."/>
            <person name="Pati A."/>
            <person name="Chen A."/>
            <person name="Palaniappan K."/>
            <person name="Land M."/>
            <person name="Hauser L."/>
            <person name="Pan C."/>
            <person name="Jeffries C.D."/>
            <person name="Detter J.C."/>
            <person name="Brambilla E.M."/>
            <person name="Rohde M."/>
            <person name="Djao O.D."/>
            <person name="Goker M."/>
            <person name="Sikorski J."/>
            <person name="Tindall B.J."/>
            <person name="Woyke T."/>
            <person name="Bristow J."/>
            <person name="Eisen J.A."/>
            <person name="Markowitz V."/>
            <person name="Hugenholtz P."/>
            <person name="Kyrpides N.C."/>
            <person name="Klenk H.P."/>
            <person name="Mavromatis K."/>
        </authorList>
    </citation>
    <scope>NUCLEOTIDE SEQUENCE [LARGE SCALE GENOMIC DNA]</scope>
    <source>
        <strain evidence="2">ATCC 29530 / DSM 19594 / LMG 11500 / NCIMB 11436 / LSU 4</strain>
    </source>
</reference>
<evidence type="ECO:0000313" key="2">
    <source>
        <dbReference type="Proteomes" id="UP000000493"/>
    </source>
</evidence>
<name>A0A7U4E8F9_RUNSL</name>
<evidence type="ECO:0000313" key="1">
    <source>
        <dbReference type="EMBL" id="AEI51209.1"/>
    </source>
</evidence>
<proteinExistence type="predicted"/>
<reference evidence="2" key="1">
    <citation type="submission" date="2011-06" db="EMBL/GenBank/DDBJ databases">
        <title>The complete genome of chromosome of Runella slithyformis DSM 19594.</title>
        <authorList>
            <consortium name="US DOE Joint Genome Institute (JGI-PGF)"/>
            <person name="Lucas S."/>
            <person name="Han J."/>
            <person name="Lapidus A."/>
            <person name="Bruce D."/>
            <person name="Goodwin L."/>
            <person name="Pitluck S."/>
            <person name="Peters L."/>
            <person name="Kyrpides N."/>
            <person name="Mavromatis K."/>
            <person name="Ivanova N."/>
            <person name="Ovchinnikova G."/>
            <person name="Zhang X."/>
            <person name="Misra M."/>
            <person name="Detter J.C."/>
            <person name="Tapia R."/>
            <person name="Han C."/>
            <person name="Land M."/>
            <person name="Hauser L."/>
            <person name="Markowitz V."/>
            <person name="Cheng J.-F."/>
            <person name="Hugenholtz P."/>
            <person name="Woyke T."/>
            <person name="Wu D."/>
            <person name="Tindall B."/>
            <person name="Faehrich R."/>
            <person name="Brambilla E."/>
            <person name="Klenk H.-P."/>
            <person name="Eisen J.A."/>
        </authorList>
    </citation>
    <scope>NUCLEOTIDE SEQUENCE [LARGE SCALE GENOMIC DNA]</scope>
    <source>
        <strain evidence="2">ATCC 29530 / DSM 19594 / LMG 11500 / NCIMB 11436 / LSU 4</strain>
    </source>
</reference>
<dbReference type="AlphaFoldDB" id="A0A7U4E8F9"/>
<dbReference type="EMBL" id="CP002859">
    <property type="protein sequence ID" value="AEI51209.1"/>
    <property type="molecule type" value="Genomic_DNA"/>
</dbReference>
<gene>
    <name evidence="1" type="ordered locus">Runsl_4899</name>
</gene>
<dbReference type="KEGG" id="rsi:Runsl_4899"/>
<protein>
    <submittedName>
        <fullName evidence="1">Uncharacterized protein</fullName>
    </submittedName>
</protein>
<keyword evidence="2" id="KW-1185">Reference proteome</keyword>
<dbReference type="RefSeq" id="WP_013930493.1">
    <property type="nucleotide sequence ID" value="NC_015703.1"/>
</dbReference>
<sequence length="454" mass="53936">MEKELKSISSNNDWDYYYDTQNIRNQSFVLETEQYFETGARKGFLEPLVFMELFWKQLQYFIKNAHKPHSTLKHFESLLLTAEQKHVLYCFILKFFGGYPLTVSTIDVEQRQPALFLILEAFLRYEGDTPEKEYCRNIGLPKNLNNKLISLEPLPESYQYTGKDFEGFAANNDWDFYHNLDNIRQQEHFIFPIKKYFQSGERAGFIEPLAFMNLYWEQLMKLLQSQNSTRSFTDSLKTLPINEEVRHVLYGWLLKYVGGFPYKNNNLWYDVIFIKIGDAFESYEGNTPEKWFCLREDEREKKINEGIAILDAEVDKEKIKPIKQTSKQVEEAAKPKLKAILKNNFNSMDYEDIRPYFVKLTTLRSKNGEPHLTEEQLNQFLVNAFVEKTIPEPKIKMNFRDGEIGTIRAIFYSYYLACQREHESTRNVKDKYVKLLTDYFQGFKYDAIFNNFNK</sequence>
<dbReference type="Proteomes" id="UP000000493">
    <property type="component" value="Chromosome"/>
</dbReference>
<organism evidence="1 2">
    <name type="scientific">Runella slithyformis (strain ATCC 29530 / DSM 19594 / LMG 11500 / NCIMB 11436 / LSU 4)</name>
    <dbReference type="NCBI Taxonomy" id="761193"/>
    <lineage>
        <taxon>Bacteria</taxon>
        <taxon>Pseudomonadati</taxon>
        <taxon>Bacteroidota</taxon>
        <taxon>Cytophagia</taxon>
        <taxon>Cytophagales</taxon>
        <taxon>Spirosomataceae</taxon>
        <taxon>Runella</taxon>
    </lineage>
</organism>